<dbReference type="EMBL" id="QKZQ01000002">
    <property type="protein sequence ID" value="PZX47263.1"/>
    <property type="molecule type" value="Genomic_DNA"/>
</dbReference>
<comment type="caution">
    <text evidence="2">The sequence shown here is derived from an EMBL/GenBank/DDBJ whole genome shotgun (WGS) entry which is preliminary data.</text>
</comment>
<dbReference type="AlphaFoldDB" id="A0A2W7QG68"/>
<keyword evidence="2" id="KW-0378">Hydrolase</keyword>
<evidence type="ECO:0000259" key="1">
    <source>
        <dbReference type="Pfam" id="PF07486"/>
    </source>
</evidence>
<dbReference type="Gene3D" id="1.10.10.2520">
    <property type="entry name" value="Cell wall hydrolase SleB, domain 1"/>
    <property type="match status" value="1"/>
</dbReference>
<accession>A0A2W7QG68</accession>
<sequence length="346" mass="38028">MTDFSETLVLTRENRIPEKGARVATSRFVAGHLRYSRVMVFSICVLGALMAPLSVGSRVQDATLNEDMRAKLVMASVQQSNPSLRNVVMTDIGAPHAPSVARFDADVLKIWPMRMVTPPVPEGQGNLEYQAPETPALSAAVTTSPRPMARDDAAMAVLTKVDVRLSTQGAGIATPRFNRTFAPMSSTRPMLRPATLERRVVQYNDRWLRTLDLRPLNDEKACLATAIYHEARGESLRGQFAVAEVILNRVDSRKFPNSICGVVYQGVRAGRMGGCQFSFACDGNSEAMPNRKAASRAQRIAQVMVEGGHRGLTQGALYFHTTAVNPSWAHRFTQTTHIGAHLFYRG</sequence>
<gene>
    <name evidence="2" type="ORF">LY56_00559</name>
</gene>
<protein>
    <submittedName>
        <fullName evidence="2">Cell wall hydrolase</fullName>
    </submittedName>
</protein>
<name>A0A2W7QG68_9RHOB</name>
<dbReference type="InterPro" id="IPR011105">
    <property type="entry name" value="Cell_wall_hydrolase_SleB"/>
</dbReference>
<dbReference type="RefSeq" id="WP_071470441.1">
    <property type="nucleotide sequence ID" value="NZ_QKZQ01000002.1"/>
</dbReference>
<organism evidence="2 3">
    <name type="scientific">Roseinatronobacter thiooxidans</name>
    <dbReference type="NCBI Taxonomy" id="121821"/>
    <lineage>
        <taxon>Bacteria</taxon>
        <taxon>Pseudomonadati</taxon>
        <taxon>Pseudomonadota</taxon>
        <taxon>Alphaproteobacteria</taxon>
        <taxon>Rhodobacterales</taxon>
        <taxon>Paracoccaceae</taxon>
        <taxon>Roseinatronobacter</taxon>
    </lineage>
</organism>
<dbReference type="Pfam" id="PF07486">
    <property type="entry name" value="Hydrolase_2"/>
    <property type="match status" value="1"/>
</dbReference>
<dbReference type="Proteomes" id="UP000249364">
    <property type="component" value="Unassembled WGS sequence"/>
</dbReference>
<dbReference type="STRING" id="121821.GCA_001870675_02665"/>
<dbReference type="InterPro" id="IPR042047">
    <property type="entry name" value="SleB_dom1"/>
</dbReference>
<keyword evidence="3" id="KW-1185">Reference proteome</keyword>
<evidence type="ECO:0000313" key="3">
    <source>
        <dbReference type="Proteomes" id="UP000249364"/>
    </source>
</evidence>
<proteinExistence type="predicted"/>
<dbReference type="GO" id="GO:0016787">
    <property type="term" value="F:hydrolase activity"/>
    <property type="evidence" value="ECO:0007669"/>
    <property type="project" value="UniProtKB-KW"/>
</dbReference>
<evidence type="ECO:0000313" key="2">
    <source>
        <dbReference type="EMBL" id="PZX47263.1"/>
    </source>
</evidence>
<reference evidence="2 3" key="1">
    <citation type="submission" date="2018-06" db="EMBL/GenBank/DDBJ databases">
        <title>Genomic Encyclopedia of Archaeal and Bacterial Type Strains, Phase II (KMG-II): from individual species to whole genera.</title>
        <authorList>
            <person name="Goeker M."/>
        </authorList>
    </citation>
    <scope>NUCLEOTIDE SEQUENCE [LARGE SCALE GENOMIC DNA]</scope>
    <source>
        <strain evidence="2 3">DSM 13087</strain>
    </source>
</reference>
<feature type="domain" description="Cell wall hydrolase SleB" evidence="1">
    <location>
        <begin position="233"/>
        <end position="344"/>
    </location>
</feature>